<dbReference type="EMBL" id="CP023778">
    <property type="protein sequence ID" value="ATL68990.1"/>
    <property type="molecule type" value="Genomic_DNA"/>
</dbReference>
<dbReference type="Proteomes" id="UP000221961">
    <property type="component" value="Chromosome"/>
</dbReference>
<dbReference type="AlphaFoldDB" id="A0A291RNV8"/>
<sequence>MTARSRTFFFPGGMLQVAAYDDDDEDNPGVYLQLHGYVGAACGECGDADAGGDGSAVSESQGSADVVAG</sequence>
<name>A0A291RNV8_9NOCA</name>
<feature type="region of interest" description="Disordered" evidence="1">
    <location>
        <begin position="49"/>
        <end position="69"/>
    </location>
</feature>
<reference evidence="2 3" key="1">
    <citation type="submission" date="2017-10" db="EMBL/GenBank/DDBJ databases">
        <title>Comparative genomics between pathogenic Norcardia.</title>
        <authorList>
            <person name="Zeng L."/>
        </authorList>
    </citation>
    <scope>NUCLEOTIDE SEQUENCE [LARGE SCALE GENOMIC DNA]</scope>
    <source>
        <strain evidence="2 3">NC_YFY_NT001</strain>
    </source>
</reference>
<dbReference type="RefSeq" id="WP_098696039.1">
    <property type="nucleotide sequence ID" value="NZ_CP023778.1"/>
</dbReference>
<dbReference type="KEGG" id="ntp:CRH09_25235"/>
<dbReference type="GeneID" id="88360646"/>
<evidence type="ECO:0000313" key="2">
    <source>
        <dbReference type="EMBL" id="ATL68990.1"/>
    </source>
</evidence>
<accession>A0A291RNV8</accession>
<gene>
    <name evidence="2" type="ORF">CRH09_25235</name>
</gene>
<proteinExistence type="predicted"/>
<evidence type="ECO:0000313" key="3">
    <source>
        <dbReference type="Proteomes" id="UP000221961"/>
    </source>
</evidence>
<organism evidence="2 3">
    <name type="scientific">Nocardia terpenica</name>
    <dbReference type="NCBI Taxonomy" id="455432"/>
    <lineage>
        <taxon>Bacteria</taxon>
        <taxon>Bacillati</taxon>
        <taxon>Actinomycetota</taxon>
        <taxon>Actinomycetes</taxon>
        <taxon>Mycobacteriales</taxon>
        <taxon>Nocardiaceae</taxon>
        <taxon>Nocardia</taxon>
    </lineage>
</organism>
<protein>
    <submittedName>
        <fullName evidence="2">Uncharacterized protein</fullName>
    </submittedName>
</protein>
<evidence type="ECO:0000256" key="1">
    <source>
        <dbReference type="SAM" id="MobiDB-lite"/>
    </source>
</evidence>